<dbReference type="InterPro" id="IPR001789">
    <property type="entry name" value="Sig_transdc_resp-reg_receiver"/>
</dbReference>
<dbReference type="STRING" id="897.B2D07_03780"/>
<feature type="modified residue" description="4-aspartylphosphate" evidence="1">
    <location>
        <position position="56"/>
    </location>
</feature>
<dbReference type="InterPro" id="IPR052020">
    <property type="entry name" value="Cyclic_di-GMP/3'3'-cGAMP_PDE"/>
</dbReference>
<dbReference type="InterPro" id="IPR037522">
    <property type="entry name" value="HD_GYP_dom"/>
</dbReference>
<proteinExistence type="predicted"/>
<dbReference type="InterPro" id="IPR003607">
    <property type="entry name" value="HD/PDEase_dom"/>
</dbReference>
<dbReference type="eggNOG" id="COG3437">
    <property type="taxonomic scope" value="Bacteria"/>
</dbReference>
<dbReference type="SUPFAM" id="SSF52172">
    <property type="entry name" value="CheY-like"/>
    <property type="match status" value="1"/>
</dbReference>
<evidence type="ECO:0000313" key="5">
    <source>
        <dbReference type="Proteomes" id="UP000014977"/>
    </source>
</evidence>
<dbReference type="PANTHER" id="PTHR45228:SF5">
    <property type="entry name" value="CYCLIC DI-GMP PHOSPHODIESTERASE VC_1348-RELATED"/>
    <property type="match status" value="1"/>
</dbReference>
<dbReference type="Gene3D" id="1.10.3210.10">
    <property type="entry name" value="Hypothetical protein af1432"/>
    <property type="match status" value="1"/>
</dbReference>
<dbReference type="PANTHER" id="PTHR45228">
    <property type="entry name" value="CYCLIC DI-GMP PHOSPHODIESTERASE TM_0186-RELATED"/>
    <property type="match status" value="1"/>
</dbReference>
<keyword evidence="4" id="KW-0378">Hydrolase</keyword>
<keyword evidence="1" id="KW-0597">Phosphoprotein</keyword>
<dbReference type="GO" id="GO:0016787">
    <property type="term" value="F:hydrolase activity"/>
    <property type="evidence" value="ECO:0007669"/>
    <property type="project" value="UniProtKB-KW"/>
</dbReference>
<dbReference type="Pfam" id="PF13487">
    <property type="entry name" value="HD_5"/>
    <property type="match status" value="1"/>
</dbReference>
<evidence type="ECO:0000259" key="2">
    <source>
        <dbReference type="PROSITE" id="PS50110"/>
    </source>
</evidence>
<dbReference type="CDD" id="cd19920">
    <property type="entry name" value="REC_PA4781-like"/>
    <property type="match status" value="1"/>
</dbReference>
<dbReference type="PATRIC" id="fig|1121405.3.peg.2251"/>
<sequence length="363" mass="41080">MCDISTCTVMIVDDTETNIDILVEALGKDFDLRVAMDGETALEAIADEPPDLILLDIMMPGMDGYEVCRRLKAVPETRDIPIVFLTAMSDEEDEARGLGLGAVDYITKPFSPALVKARVRNQLELKRYRDHLEDLVRERTRQLVLTQDVTIQSMGTLAEYRDPETGGHIRRTQHYVRILAEHLKTHPKFRERLTDTAIELLVKSAPLHDIGKVGVRDNILLKPGELTEAEFEEMKQHTVYGRDAILASEKKLGQDSFLSVAREIAYSHQEKWDGTGYPQGLKGEEIPLFGRLMAVADVYDALISKRVYKPPYPHETAVAMIREGRGTHFDPDVVDAFLDLSDEFRKIALENADFEEERVLLSQ</sequence>
<dbReference type="InterPro" id="IPR011006">
    <property type="entry name" value="CheY-like_superfamily"/>
</dbReference>
<evidence type="ECO:0000256" key="1">
    <source>
        <dbReference type="PROSITE-ProRule" id="PRU00169"/>
    </source>
</evidence>
<dbReference type="SMART" id="SM00448">
    <property type="entry name" value="REC"/>
    <property type="match status" value="1"/>
</dbReference>
<dbReference type="Proteomes" id="UP000014977">
    <property type="component" value="Unassembled WGS sequence"/>
</dbReference>
<dbReference type="PROSITE" id="PS51832">
    <property type="entry name" value="HD_GYP"/>
    <property type="match status" value="1"/>
</dbReference>
<gene>
    <name evidence="4" type="ORF">dsmv_2603</name>
</gene>
<organism evidence="4 5">
    <name type="scientific">Desulfococcus multivorans DSM 2059</name>
    <dbReference type="NCBI Taxonomy" id="1121405"/>
    <lineage>
        <taxon>Bacteria</taxon>
        <taxon>Pseudomonadati</taxon>
        <taxon>Thermodesulfobacteriota</taxon>
        <taxon>Desulfobacteria</taxon>
        <taxon>Desulfobacterales</taxon>
        <taxon>Desulfococcaceae</taxon>
        <taxon>Desulfococcus</taxon>
    </lineage>
</organism>
<dbReference type="SMART" id="SM00471">
    <property type="entry name" value="HDc"/>
    <property type="match status" value="1"/>
</dbReference>
<dbReference type="EMBL" id="ATHJ01000090">
    <property type="protein sequence ID" value="EPR39261.1"/>
    <property type="molecule type" value="Genomic_DNA"/>
</dbReference>
<evidence type="ECO:0000259" key="3">
    <source>
        <dbReference type="PROSITE" id="PS51832"/>
    </source>
</evidence>
<name>S7TQM0_DESML</name>
<dbReference type="AlphaFoldDB" id="S7TQM0"/>
<dbReference type="Gene3D" id="3.40.50.2300">
    <property type="match status" value="1"/>
</dbReference>
<comment type="caution">
    <text evidence="4">The sequence shown here is derived from an EMBL/GenBank/DDBJ whole genome shotgun (WGS) entry which is preliminary data.</text>
</comment>
<reference evidence="4 5" key="1">
    <citation type="journal article" date="2013" name="Genome Announc.">
        <title>Draft genome sequences for three mercury-methylating, sulfate-reducing bacteria.</title>
        <authorList>
            <person name="Brown S.D."/>
            <person name="Hurt R.A.Jr."/>
            <person name="Gilmour C.C."/>
            <person name="Elias D.A."/>
        </authorList>
    </citation>
    <scope>NUCLEOTIDE SEQUENCE [LARGE SCALE GENOMIC DNA]</scope>
    <source>
        <strain evidence="4 5">DSM 2059</strain>
    </source>
</reference>
<protein>
    <submittedName>
        <fullName evidence="4">Response regulator receiver modulated metal dependent phosphohydrolase</fullName>
    </submittedName>
</protein>
<evidence type="ECO:0000313" key="4">
    <source>
        <dbReference type="EMBL" id="EPR39261.1"/>
    </source>
</evidence>
<dbReference type="PROSITE" id="PS50110">
    <property type="entry name" value="RESPONSE_REGULATORY"/>
    <property type="match status" value="1"/>
</dbReference>
<dbReference type="SUPFAM" id="SSF109604">
    <property type="entry name" value="HD-domain/PDEase-like"/>
    <property type="match status" value="1"/>
</dbReference>
<feature type="domain" description="HD-GYP" evidence="3">
    <location>
        <begin position="143"/>
        <end position="353"/>
    </location>
</feature>
<dbReference type="RefSeq" id="WP_020877360.1">
    <property type="nucleotide sequence ID" value="NZ_ATHJ01000090.1"/>
</dbReference>
<dbReference type="CDD" id="cd00077">
    <property type="entry name" value="HDc"/>
    <property type="match status" value="1"/>
</dbReference>
<dbReference type="GO" id="GO:0000160">
    <property type="term" value="P:phosphorelay signal transduction system"/>
    <property type="evidence" value="ECO:0007669"/>
    <property type="project" value="InterPro"/>
</dbReference>
<dbReference type="OrthoDB" id="9764337at2"/>
<dbReference type="Pfam" id="PF00072">
    <property type="entry name" value="Response_reg"/>
    <property type="match status" value="1"/>
</dbReference>
<accession>S7TQM0</accession>
<keyword evidence="5" id="KW-1185">Reference proteome</keyword>
<feature type="domain" description="Response regulatory" evidence="2">
    <location>
        <begin position="8"/>
        <end position="123"/>
    </location>
</feature>